<evidence type="ECO:0000313" key="3">
    <source>
        <dbReference type="Proteomes" id="UP000257109"/>
    </source>
</evidence>
<evidence type="ECO:0008006" key="4">
    <source>
        <dbReference type="Google" id="ProtNLM"/>
    </source>
</evidence>
<dbReference type="PANTHER" id="PTHR35046">
    <property type="entry name" value="ZINC KNUCKLE (CCHC-TYPE) FAMILY PROTEIN"/>
    <property type="match status" value="1"/>
</dbReference>
<sequence>MKNQVLYDVRRRIRPSVETLVELRRGLRERFILSYYTRDLYNKFQRLYQRSKNMVDYYKEVEMTLMRDQVKVSQEATMASIGKDKTRRRPNQNNQRRQRSRREDDLGGIIIKVHSFQVKSDQEDYLEWEMCVDKIFSCQSYSEGKRVNLATLEFTDYALIWWDQM</sequence>
<organism evidence="2 3">
    <name type="scientific">Mucuna pruriens</name>
    <name type="common">Velvet bean</name>
    <name type="synonym">Dolichos pruriens</name>
    <dbReference type="NCBI Taxonomy" id="157652"/>
    <lineage>
        <taxon>Eukaryota</taxon>
        <taxon>Viridiplantae</taxon>
        <taxon>Streptophyta</taxon>
        <taxon>Embryophyta</taxon>
        <taxon>Tracheophyta</taxon>
        <taxon>Spermatophyta</taxon>
        <taxon>Magnoliopsida</taxon>
        <taxon>eudicotyledons</taxon>
        <taxon>Gunneridae</taxon>
        <taxon>Pentapetalae</taxon>
        <taxon>rosids</taxon>
        <taxon>fabids</taxon>
        <taxon>Fabales</taxon>
        <taxon>Fabaceae</taxon>
        <taxon>Papilionoideae</taxon>
        <taxon>50 kb inversion clade</taxon>
        <taxon>NPAAA clade</taxon>
        <taxon>indigoferoid/millettioid clade</taxon>
        <taxon>Phaseoleae</taxon>
        <taxon>Mucuna</taxon>
    </lineage>
</organism>
<keyword evidence="3" id="KW-1185">Reference proteome</keyword>
<dbReference type="EMBL" id="QJKJ01005318">
    <property type="protein sequence ID" value="RDX90687.1"/>
    <property type="molecule type" value="Genomic_DNA"/>
</dbReference>
<accession>A0A371GJG7</accession>
<comment type="caution">
    <text evidence="2">The sequence shown here is derived from an EMBL/GenBank/DDBJ whole genome shotgun (WGS) entry which is preliminary data.</text>
</comment>
<feature type="region of interest" description="Disordered" evidence="1">
    <location>
        <begin position="78"/>
        <end position="102"/>
    </location>
</feature>
<evidence type="ECO:0000256" key="1">
    <source>
        <dbReference type="SAM" id="MobiDB-lite"/>
    </source>
</evidence>
<protein>
    <recommendedName>
        <fullName evidence="4">Retrotransposon gag domain-containing protein</fullName>
    </recommendedName>
</protein>
<proteinExistence type="predicted"/>
<evidence type="ECO:0000313" key="2">
    <source>
        <dbReference type="EMBL" id="RDX90687.1"/>
    </source>
</evidence>
<feature type="compositionally biased region" description="Basic residues" evidence="1">
    <location>
        <begin position="85"/>
        <end position="100"/>
    </location>
</feature>
<gene>
    <name evidence="2" type="ORF">CR513_27428</name>
</gene>
<name>A0A371GJG7_MUCPR</name>
<dbReference type="AlphaFoldDB" id="A0A371GJG7"/>
<dbReference type="OrthoDB" id="1731207at2759"/>
<feature type="non-terminal residue" evidence="2">
    <location>
        <position position="1"/>
    </location>
</feature>
<reference evidence="2" key="1">
    <citation type="submission" date="2018-05" db="EMBL/GenBank/DDBJ databases">
        <title>Draft genome of Mucuna pruriens seed.</title>
        <authorList>
            <person name="Nnadi N.E."/>
            <person name="Vos R."/>
            <person name="Hasami M.H."/>
            <person name="Devisetty U.K."/>
            <person name="Aguiy J.C."/>
        </authorList>
    </citation>
    <scope>NUCLEOTIDE SEQUENCE [LARGE SCALE GENOMIC DNA]</scope>
    <source>
        <strain evidence="2">JCA_2017</strain>
    </source>
</reference>
<dbReference type="PANTHER" id="PTHR35046:SF9">
    <property type="entry name" value="RNA-DIRECTED DNA POLYMERASE"/>
    <property type="match status" value="1"/>
</dbReference>
<dbReference type="Proteomes" id="UP000257109">
    <property type="component" value="Unassembled WGS sequence"/>
</dbReference>